<dbReference type="RefSeq" id="WP_067332633.1">
    <property type="nucleotide sequence ID" value="NZ_LNKT01000072.1"/>
</dbReference>
<keyword evidence="11" id="KW-1185">Reference proteome</keyword>
<dbReference type="GO" id="GO:0000976">
    <property type="term" value="F:transcription cis-regulatory region binding"/>
    <property type="evidence" value="ECO:0007669"/>
    <property type="project" value="TreeGrafter"/>
</dbReference>
<keyword evidence="3" id="KW-0805">Transcription regulation</keyword>
<comment type="caution">
    <text evidence="10">The sequence shown here is derived from an EMBL/GenBank/DDBJ whole genome shotgun (WGS) entry which is preliminary data.</text>
</comment>
<feature type="DNA-binding region" description="OmpR/PhoB-type" evidence="7">
    <location>
        <begin position="126"/>
        <end position="219"/>
    </location>
</feature>
<dbReference type="AlphaFoldDB" id="A0A151CDF3"/>
<dbReference type="PROSITE" id="PS51755">
    <property type="entry name" value="OMPR_PHOB"/>
    <property type="match status" value="1"/>
</dbReference>
<dbReference type="SMART" id="SM00448">
    <property type="entry name" value="REC"/>
    <property type="match status" value="1"/>
</dbReference>
<keyword evidence="4 7" id="KW-0238">DNA-binding</keyword>
<organism evidence="10 11">
    <name type="scientific">Sulfurovum riftiae</name>
    <dbReference type="NCBI Taxonomy" id="1630136"/>
    <lineage>
        <taxon>Bacteria</taxon>
        <taxon>Pseudomonadati</taxon>
        <taxon>Campylobacterota</taxon>
        <taxon>Epsilonproteobacteria</taxon>
        <taxon>Campylobacterales</taxon>
        <taxon>Sulfurovaceae</taxon>
        <taxon>Sulfurovum</taxon>
    </lineage>
</organism>
<accession>A0A151CDF3</accession>
<dbReference type="GO" id="GO:0005829">
    <property type="term" value="C:cytosol"/>
    <property type="evidence" value="ECO:0007669"/>
    <property type="project" value="TreeGrafter"/>
</dbReference>
<name>A0A151CDF3_9BACT</name>
<dbReference type="GO" id="GO:0032993">
    <property type="term" value="C:protein-DNA complex"/>
    <property type="evidence" value="ECO:0007669"/>
    <property type="project" value="TreeGrafter"/>
</dbReference>
<evidence type="ECO:0000259" key="9">
    <source>
        <dbReference type="PROSITE" id="PS51755"/>
    </source>
</evidence>
<dbReference type="GO" id="GO:0006355">
    <property type="term" value="P:regulation of DNA-templated transcription"/>
    <property type="evidence" value="ECO:0007669"/>
    <property type="project" value="InterPro"/>
</dbReference>
<dbReference type="Pfam" id="PF00486">
    <property type="entry name" value="Trans_reg_C"/>
    <property type="match status" value="1"/>
</dbReference>
<dbReference type="InterPro" id="IPR036388">
    <property type="entry name" value="WH-like_DNA-bd_sf"/>
</dbReference>
<dbReference type="EMBL" id="LNKT01000072">
    <property type="protein sequence ID" value="KYJ85499.1"/>
    <property type="molecule type" value="Genomic_DNA"/>
</dbReference>
<dbReference type="InterPro" id="IPR001789">
    <property type="entry name" value="Sig_transdc_resp-reg_receiver"/>
</dbReference>
<proteinExistence type="predicted"/>
<dbReference type="Proteomes" id="UP000075359">
    <property type="component" value="Unassembled WGS sequence"/>
</dbReference>
<protein>
    <submittedName>
        <fullName evidence="10">Two-component system response regulator</fullName>
    </submittedName>
</protein>
<evidence type="ECO:0000256" key="1">
    <source>
        <dbReference type="ARBA" id="ARBA00022553"/>
    </source>
</evidence>
<dbReference type="CDD" id="cd00383">
    <property type="entry name" value="trans_reg_C"/>
    <property type="match status" value="1"/>
</dbReference>
<dbReference type="Pfam" id="PF00072">
    <property type="entry name" value="Response_reg"/>
    <property type="match status" value="1"/>
</dbReference>
<evidence type="ECO:0000256" key="7">
    <source>
        <dbReference type="PROSITE-ProRule" id="PRU01091"/>
    </source>
</evidence>
<keyword evidence="5" id="KW-0804">Transcription</keyword>
<dbReference type="OrthoDB" id="8912111at2"/>
<dbReference type="SMART" id="SM00862">
    <property type="entry name" value="Trans_reg_C"/>
    <property type="match status" value="1"/>
</dbReference>
<evidence type="ECO:0000256" key="3">
    <source>
        <dbReference type="ARBA" id="ARBA00023015"/>
    </source>
</evidence>
<dbReference type="Gene3D" id="3.40.50.2300">
    <property type="match status" value="1"/>
</dbReference>
<dbReference type="SUPFAM" id="SSF52172">
    <property type="entry name" value="CheY-like"/>
    <property type="match status" value="1"/>
</dbReference>
<dbReference type="PANTHER" id="PTHR48111:SF1">
    <property type="entry name" value="TWO-COMPONENT RESPONSE REGULATOR ORR33"/>
    <property type="match status" value="1"/>
</dbReference>
<evidence type="ECO:0000313" key="11">
    <source>
        <dbReference type="Proteomes" id="UP000075359"/>
    </source>
</evidence>
<evidence type="ECO:0000259" key="8">
    <source>
        <dbReference type="PROSITE" id="PS50110"/>
    </source>
</evidence>
<dbReference type="Gene3D" id="1.10.10.10">
    <property type="entry name" value="Winged helix-like DNA-binding domain superfamily/Winged helix DNA-binding domain"/>
    <property type="match status" value="1"/>
</dbReference>
<evidence type="ECO:0000256" key="6">
    <source>
        <dbReference type="PROSITE-ProRule" id="PRU00169"/>
    </source>
</evidence>
<keyword evidence="1 6" id="KW-0597">Phosphoprotein</keyword>
<reference evidence="10 11" key="1">
    <citation type="submission" date="2015-11" db="EMBL/GenBank/DDBJ databases">
        <title>Draft genome of Sulfurovum riftiae 1812E, a member of the Epsilonproteobacteria isolated from the tube of the deep-sea hydrothermal vent tubewom Riftia pachyptila.</title>
        <authorList>
            <person name="Vetriani C."/>
            <person name="Giovannelli D."/>
        </authorList>
    </citation>
    <scope>NUCLEOTIDE SEQUENCE [LARGE SCALE GENOMIC DNA]</scope>
    <source>
        <strain evidence="10 11">1812E</strain>
    </source>
</reference>
<dbReference type="PROSITE" id="PS50110">
    <property type="entry name" value="RESPONSE_REGULATORY"/>
    <property type="match status" value="1"/>
</dbReference>
<gene>
    <name evidence="10" type="ORF">AS592_04085</name>
</gene>
<evidence type="ECO:0000313" key="10">
    <source>
        <dbReference type="EMBL" id="KYJ85499.1"/>
    </source>
</evidence>
<keyword evidence="2" id="KW-0902">Two-component regulatory system</keyword>
<dbReference type="InterPro" id="IPR011006">
    <property type="entry name" value="CheY-like_superfamily"/>
</dbReference>
<dbReference type="InterPro" id="IPR001867">
    <property type="entry name" value="OmpR/PhoB-type_DNA-bd"/>
</dbReference>
<dbReference type="STRING" id="1630136.AS592_04085"/>
<evidence type="ECO:0000256" key="5">
    <source>
        <dbReference type="ARBA" id="ARBA00023163"/>
    </source>
</evidence>
<feature type="domain" description="OmpR/PhoB-type" evidence="9">
    <location>
        <begin position="126"/>
        <end position="219"/>
    </location>
</feature>
<evidence type="ECO:0000256" key="2">
    <source>
        <dbReference type="ARBA" id="ARBA00023012"/>
    </source>
</evidence>
<evidence type="ECO:0000256" key="4">
    <source>
        <dbReference type="ARBA" id="ARBA00023125"/>
    </source>
</evidence>
<dbReference type="PANTHER" id="PTHR48111">
    <property type="entry name" value="REGULATOR OF RPOS"/>
    <property type="match status" value="1"/>
</dbReference>
<sequence length="219" mass="25121">MKILILEDESMLALSMQEFLEDSGYEVDCFANSEDAHDAVYDKVYDLLLLDVKVLGEKNGFEILKMMRDEGIAIPAIFITSLTDIDDLSRGYECGACDYVRKPFDLAELKLRVEQVIKMHCFSSSEEIIDLPYGYTYSVKNMKLSMGEENIQLAKTEAKILELLIKQRGNVVSYEMFWEEVWGEWVDPTNVRVQVGTLRKKLKNDFIKNIRGVGYSIAL</sequence>
<dbReference type="InterPro" id="IPR039420">
    <property type="entry name" value="WalR-like"/>
</dbReference>
<feature type="domain" description="Response regulatory" evidence="8">
    <location>
        <begin position="2"/>
        <end position="117"/>
    </location>
</feature>
<feature type="modified residue" description="4-aspartylphosphate" evidence="6">
    <location>
        <position position="51"/>
    </location>
</feature>
<dbReference type="GO" id="GO:0000156">
    <property type="term" value="F:phosphorelay response regulator activity"/>
    <property type="evidence" value="ECO:0007669"/>
    <property type="project" value="TreeGrafter"/>
</dbReference>